<feature type="region of interest" description="Disordered" evidence="1">
    <location>
        <begin position="83"/>
        <end position="103"/>
    </location>
</feature>
<reference evidence="2 3" key="1">
    <citation type="journal article" date="2021" name="BMC Genomics">
        <title>Datura genome reveals duplications of psychoactive alkaloid biosynthetic genes and high mutation rate following tissue culture.</title>
        <authorList>
            <person name="Rajewski A."/>
            <person name="Carter-House D."/>
            <person name="Stajich J."/>
            <person name="Litt A."/>
        </authorList>
    </citation>
    <scope>NUCLEOTIDE SEQUENCE [LARGE SCALE GENOMIC DNA]</scope>
    <source>
        <strain evidence="2">AR-01</strain>
    </source>
</reference>
<evidence type="ECO:0000313" key="3">
    <source>
        <dbReference type="Proteomes" id="UP000823775"/>
    </source>
</evidence>
<evidence type="ECO:0000256" key="1">
    <source>
        <dbReference type="SAM" id="MobiDB-lite"/>
    </source>
</evidence>
<dbReference type="Proteomes" id="UP000823775">
    <property type="component" value="Unassembled WGS sequence"/>
</dbReference>
<protein>
    <recommendedName>
        <fullName evidence="4">CCHC-type domain-containing protein</fullName>
    </recommendedName>
</protein>
<sequence length="132" mass="14923">RRKGNKGLRAGNLRSSQQGLSSGSWSQARQKSPDQVHKYKPQLREITYLIFGHCKKHHRREFLAASDVCIYCSQPGQKHRDCASAKRNSQRGRVPTSPPVVLSSPCREARHMCRECPLANQGKWQTTSDVVP</sequence>
<evidence type="ECO:0000313" key="2">
    <source>
        <dbReference type="EMBL" id="MCD7462711.1"/>
    </source>
</evidence>
<proteinExistence type="predicted"/>
<gene>
    <name evidence="2" type="ORF">HAX54_049233</name>
</gene>
<accession>A0ABS8SV37</accession>
<name>A0ABS8SV37_DATST</name>
<feature type="non-terminal residue" evidence="2">
    <location>
        <position position="132"/>
    </location>
</feature>
<keyword evidence="3" id="KW-1185">Reference proteome</keyword>
<organism evidence="2 3">
    <name type="scientific">Datura stramonium</name>
    <name type="common">Jimsonweed</name>
    <name type="synonym">Common thornapple</name>
    <dbReference type="NCBI Taxonomy" id="4076"/>
    <lineage>
        <taxon>Eukaryota</taxon>
        <taxon>Viridiplantae</taxon>
        <taxon>Streptophyta</taxon>
        <taxon>Embryophyta</taxon>
        <taxon>Tracheophyta</taxon>
        <taxon>Spermatophyta</taxon>
        <taxon>Magnoliopsida</taxon>
        <taxon>eudicotyledons</taxon>
        <taxon>Gunneridae</taxon>
        <taxon>Pentapetalae</taxon>
        <taxon>asterids</taxon>
        <taxon>lamiids</taxon>
        <taxon>Solanales</taxon>
        <taxon>Solanaceae</taxon>
        <taxon>Solanoideae</taxon>
        <taxon>Datureae</taxon>
        <taxon>Datura</taxon>
    </lineage>
</organism>
<feature type="compositionally biased region" description="Low complexity" evidence="1">
    <location>
        <begin position="15"/>
        <end position="27"/>
    </location>
</feature>
<feature type="non-terminal residue" evidence="2">
    <location>
        <position position="1"/>
    </location>
</feature>
<feature type="region of interest" description="Disordered" evidence="1">
    <location>
        <begin position="1"/>
        <end position="37"/>
    </location>
</feature>
<evidence type="ECO:0008006" key="4">
    <source>
        <dbReference type="Google" id="ProtNLM"/>
    </source>
</evidence>
<dbReference type="EMBL" id="JACEIK010000830">
    <property type="protein sequence ID" value="MCD7462711.1"/>
    <property type="molecule type" value="Genomic_DNA"/>
</dbReference>
<comment type="caution">
    <text evidence="2">The sequence shown here is derived from an EMBL/GenBank/DDBJ whole genome shotgun (WGS) entry which is preliminary data.</text>
</comment>